<evidence type="ECO:0000256" key="2">
    <source>
        <dbReference type="SAM" id="SignalP"/>
    </source>
</evidence>
<evidence type="ECO:0000313" key="5">
    <source>
        <dbReference type="Proteomes" id="UP000315673"/>
    </source>
</evidence>
<evidence type="ECO:0000256" key="1">
    <source>
        <dbReference type="SAM" id="MobiDB-lite"/>
    </source>
</evidence>
<dbReference type="EMBL" id="CP042306">
    <property type="protein sequence ID" value="QDZ06862.1"/>
    <property type="molecule type" value="Genomic_DNA"/>
</dbReference>
<feature type="region of interest" description="Disordered" evidence="1">
    <location>
        <begin position="183"/>
        <end position="228"/>
    </location>
</feature>
<feature type="domain" description="FecR protein" evidence="3">
    <location>
        <begin position="58"/>
        <end position="150"/>
    </location>
</feature>
<dbReference type="PANTHER" id="PTHR38731:SF3">
    <property type="entry name" value="BLL6125 PROTEIN"/>
    <property type="match status" value="1"/>
</dbReference>
<evidence type="ECO:0000313" key="4">
    <source>
        <dbReference type="EMBL" id="QDZ06862.1"/>
    </source>
</evidence>
<feature type="region of interest" description="Disordered" evidence="1">
    <location>
        <begin position="279"/>
        <end position="477"/>
    </location>
</feature>
<reference evidence="4 5" key="1">
    <citation type="submission" date="2019-07" db="EMBL/GenBank/DDBJ databases">
        <title>Full genome sequence of Sphingomonas sp. 4R-6-7(HKS19).</title>
        <authorList>
            <person name="Im W.-T."/>
        </authorList>
    </citation>
    <scope>NUCLEOTIDE SEQUENCE [LARGE SCALE GENOMIC DNA]</scope>
    <source>
        <strain evidence="4 5">HKS19</strain>
    </source>
</reference>
<gene>
    <name evidence="4" type="ORF">FPZ24_04700</name>
</gene>
<dbReference type="OrthoDB" id="7210929at2"/>
<dbReference type="Proteomes" id="UP000315673">
    <property type="component" value="Chromosome"/>
</dbReference>
<name>A0A5B8LGU5_9SPHN</name>
<dbReference type="InterPro" id="IPR006860">
    <property type="entry name" value="FecR"/>
</dbReference>
<feature type="chain" id="PRO_5022939466" description="FecR protein domain-containing protein" evidence="2">
    <location>
        <begin position="23"/>
        <end position="505"/>
    </location>
</feature>
<dbReference type="Gene3D" id="2.60.120.1440">
    <property type="match status" value="1"/>
</dbReference>
<feature type="compositionally biased region" description="Polar residues" evidence="1">
    <location>
        <begin position="213"/>
        <end position="225"/>
    </location>
</feature>
<dbReference type="AlphaFoldDB" id="A0A5B8LGU5"/>
<feature type="compositionally biased region" description="Gly residues" evidence="1">
    <location>
        <begin position="462"/>
        <end position="471"/>
    </location>
</feature>
<keyword evidence="2" id="KW-0732">Signal</keyword>
<feature type="signal peptide" evidence="2">
    <location>
        <begin position="1"/>
        <end position="22"/>
    </location>
</feature>
<dbReference type="RefSeq" id="WP_146569946.1">
    <property type="nucleotide sequence ID" value="NZ_CP042306.1"/>
</dbReference>
<sequence length="505" mass="50275">MYKSFKITLSTFALCLSAPAWAAGADWTVSEASGRVVTRDASGDHPIARGSIIPAGATVVTGAGARAVLVRGDDFVTVSAASRVRVPDAKSPSMVQMFLEWGTGLFKVKHTDKPHFGVKTPYLAAVVKGTTFTVTVGQDGSSLQVLDGAVGVATNDGGANELIRPGMVAVVGAGDQYRLTIQGQNSRVIDSPMRGSRTPATAEDSPKIGETAPTPTNNGSGTTAKSNDDFAWSEVSNSVVGAPVEAKPVDLETVTGGLVSNGSASATVAMSAAVPVAPGPAVGPGKGNDAKPEPGNSSDDKPDTGKGNDAKPDPGKGNDAKPDPGKGNDAKPDPGKGNDAKPDPGKGNDAKPDPGKGNDAKPDPGKGNDAKPDPAKGNDAKPDPGKGDDAKPDPGKGNDAKPDPGKGNDAKPDPGKDNDAKPDPGKGNDAKPDPGKGNDAKPDPGKGNDAKPEPGNVNGNGNPKGNGGGNGPAVDIDVGGLVDVDVGLGGKDIGAGINKGRGGKK</sequence>
<proteinExistence type="predicted"/>
<dbReference type="PANTHER" id="PTHR38731">
    <property type="entry name" value="LIPL45-RELATED LIPOPROTEIN-RELATED"/>
    <property type="match status" value="1"/>
</dbReference>
<feature type="compositionally biased region" description="Basic and acidic residues" evidence="1">
    <location>
        <begin position="288"/>
        <end position="452"/>
    </location>
</feature>
<accession>A0A5B8LGU5</accession>
<dbReference type="Pfam" id="PF04773">
    <property type="entry name" value="FecR"/>
    <property type="match status" value="1"/>
</dbReference>
<evidence type="ECO:0000259" key="3">
    <source>
        <dbReference type="Pfam" id="PF04773"/>
    </source>
</evidence>
<organism evidence="4 5">
    <name type="scientific">Sphingomonas panacisoli</name>
    <dbReference type="NCBI Taxonomy" id="1813879"/>
    <lineage>
        <taxon>Bacteria</taxon>
        <taxon>Pseudomonadati</taxon>
        <taxon>Pseudomonadota</taxon>
        <taxon>Alphaproteobacteria</taxon>
        <taxon>Sphingomonadales</taxon>
        <taxon>Sphingomonadaceae</taxon>
        <taxon>Sphingomonas</taxon>
    </lineage>
</organism>
<keyword evidence="5" id="KW-1185">Reference proteome</keyword>
<protein>
    <recommendedName>
        <fullName evidence="3">FecR protein domain-containing protein</fullName>
    </recommendedName>
</protein>
<dbReference type="KEGG" id="spai:FPZ24_04700"/>